<keyword evidence="2 3" id="KW-0346">Stress response</keyword>
<accession>A0ABT6ANR8</accession>
<feature type="domain" description="Sm" evidence="5">
    <location>
        <begin position="10"/>
        <end position="70"/>
    </location>
</feature>
<proteinExistence type="inferred from homology"/>
<dbReference type="SUPFAM" id="SSF50182">
    <property type="entry name" value="Sm-like ribonucleoproteins"/>
    <property type="match status" value="1"/>
</dbReference>
<dbReference type="Pfam" id="PF17209">
    <property type="entry name" value="Hfq"/>
    <property type="match status" value="1"/>
</dbReference>
<keyword evidence="1 3" id="KW-0694">RNA-binding</keyword>
<dbReference type="InterPro" id="IPR047575">
    <property type="entry name" value="Sm"/>
</dbReference>
<dbReference type="PANTHER" id="PTHR34772">
    <property type="entry name" value="RNA-BINDING PROTEIN HFQ"/>
    <property type="match status" value="1"/>
</dbReference>
<reference evidence="6 7" key="1">
    <citation type="submission" date="2023-03" db="EMBL/GenBank/DDBJ databases">
        <title>Draft assemblies of triclosan tolerant bacteria isolated from returned activated sludge.</title>
        <authorList>
            <person name="Van Hamelsveld S."/>
        </authorList>
    </citation>
    <scope>NUCLEOTIDE SEQUENCE [LARGE SCALE GENOMIC DNA]</scope>
    <source>
        <strain evidence="6 7">GW210010_S58</strain>
    </source>
</reference>
<dbReference type="RefSeq" id="WP_276265385.1">
    <property type="nucleotide sequence ID" value="NZ_JARJLM010000259.1"/>
</dbReference>
<feature type="compositionally biased region" description="Basic and acidic residues" evidence="4">
    <location>
        <begin position="77"/>
        <end position="91"/>
    </location>
</feature>
<sequence>MQADLTYPQSDFLNAARKERKRVEVYLVNGIKLIGSIESFDQFVVMLNAPGGVQTIYKRAISTIQLATGARQPAPGVHRESRPIRDNESRLPNEPAVAPQPRMATEPRIPVVVKRKRRSIATDGGDE</sequence>
<evidence type="ECO:0000259" key="5">
    <source>
        <dbReference type="PROSITE" id="PS52002"/>
    </source>
</evidence>
<evidence type="ECO:0000313" key="6">
    <source>
        <dbReference type="EMBL" id="MDF3834265.1"/>
    </source>
</evidence>
<organism evidence="6 7">
    <name type="scientific">Cupriavidus basilensis</name>
    <dbReference type="NCBI Taxonomy" id="68895"/>
    <lineage>
        <taxon>Bacteria</taxon>
        <taxon>Pseudomonadati</taxon>
        <taxon>Pseudomonadota</taxon>
        <taxon>Betaproteobacteria</taxon>
        <taxon>Burkholderiales</taxon>
        <taxon>Burkholderiaceae</taxon>
        <taxon>Cupriavidus</taxon>
    </lineage>
</organism>
<evidence type="ECO:0000256" key="4">
    <source>
        <dbReference type="SAM" id="MobiDB-lite"/>
    </source>
</evidence>
<dbReference type="InterPro" id="IPR005001">
    <property type="entry name" value="Hfq"/>
</dbReference>
<comment type="similarity">
    <text evidence="3">Belongs to the Hfq family.</text>
</comment>
<dbReference type="PROSITE" id="PS52002">
    <property type="entry name" value="SM"/>
    <property type="match status" value="1"/>
</dbReference>
<dbReference type="Proteomes" id="UP001216674">
    <property type="component" value="Unassembled WGS sequence"/>
</dbReference>
<dbReference type="InterPro" id="IPR010920">
    <property type="entry name" value="LSM_dom_sf"/>
</dbReference>
<dbReference type="NCBIfam" id="TIGR02383">
    <property type="entry name" value="Hfq"/>
    <property type="match status" value="1"/>
</dbReference>
<dbReference type="EMBL" id="JARJLM010000259">
    <property type="protein sequence ID" value="MDF3834265.1"/>
    <property type="molecule type" value="Genomic_DNA"/>
</dbReference>
<evidence type="ECO:0000256" key="1">
    <source>
        <dbReference type="ARBA" id="ARBA00022884"/>
    </source>
</evidence>
<dbReference type="PANTHER" id="PTHR34772:SF1">
    <property type="entry name" value="RNA-BINDING PROTEIN HFQ"/>
    <property type="match status" value="1"/>
</dbReference>
<evidence type="ECO:0000256" key="3">
    <source>
        <dbReference type="HAMAP-Rule" id="MF_00436"/>
    </source>
</evidence>
<gene>
    <name evidence="3 6" type="primary">hfq</name>
    <name evidence="6" type="ORF">P3W85_15075</name>
</gene>
<name>A0ABT6ANR8_9BURK</name>
<dbReference type="Gene3D" id="2.30.30.100">
    <property type="match status" value="1"/>
</dbReference>
<comment type="caution">
    <text evidence="6">The sequence shown here is derived from an EMBL/GenBank/DDBJ whole genome shotgun (WGS) entry which is preliminary data.</text>
</comment>
<evidence type="ECO:0000256" key="2">
    <source>
        <dbReference type="ARBA" id="ARBA00023016"/>
    </source>
</evidence>
<protein>
    <recommendedName>
        <fullName evidence="3">RNA-binding protein Hfq</fullName>
    </recommendedName>
</protein>
<evidence type="ECO:0000313" key="7">
    <source>
        <dbReference type="Proteomes" id="UP001216674"/>
    </source>
</evidence>
<comment type="function">
    <text evidence="3">RNA chaperone that binds small regulatory RNA (sRNAs) and mRNAs to facilitate mRNA translational regulation in response to envelope stress, environmental stress and changes in metabolite concentrations. Also binds with high specificity to tRNAs.</text>
</comment>
<keyword evidence="7" id="KW-1185">Reference proteome</keyword>
<feature type="region of interest" description="Disordered" evidence="4">
    <location>
        <begin position="69"/>
        <end position="109"/>
    </location>
</feature>
<comment type="subunit">
    <text evidence="3">Homohexamer.</text>
</comment>
<dbReference type="CDD" id="cd01716">
    <property type="entry name" value="Hfq"/>
    <property type="match status" value="1"/>
</dbReference>
<dbReference type="HAMAP" id="MF_00436">
    <property type="entry name" value="Hfq"/>
    <property type="match status" value="1"/>
</dbReference>